<dbReference type="InterPro" id="IPR036291">
    <property type="entry name" value="NAD(P)-bd_dom_sf"/>
</dbReference>
<dbReference type="GO" id="GO:0004074">
    <property type="term" value="F:biliverdin reductase [NAD(P)H] activity"/>
    <property type="evidence" value="ECO:0007669"/>
    <property type="project" value="TreeGrafter"/>
</dbReference>
<feature type="domain" description="NAD(P)-binding" evidence="1">
    <location>
        <begin position="12"/>
        <end position="202"/>
    </location>
</feature>
<reference evidence="2 3" key="1">
    <citation type="submission" date="2020-01" db="EMBL/GenBank/DDBJ databases">
        <title>Complete and circular genome sequences of six lactobacillus isolates from horses.</title>
        <authorList>
            <person name="Hassan H.M."/>
        </authorList>
    </citation>
    <scope>NUCLEOTIDE SEQUENCE [LARGE SCALE GENOMIC DNA]</scope>
    <source>
        <strain evidence="2 3">1A</strain>
    </source>
</reference>
<dbReference type="AlphaFoldDB" id="A0A7H9EHL9"/>
<dbReference type="InterPro" id="IPR016040">
    <property type="entry name" value="NAD(P)-bd_dom"/>
</dbReference>
<dbReference type="RefSeq" id="WP_180849006.1">
    <property type="nucleotide sequence ID" value="NZ_CP047418.1"/>
</dbReference>
<sequence>MNLMTKLAILAANGRIARLVEDRILNEDQFKDVELTLFLRNSARLQDLANNPRVTLIEGDLNRAADVEKAIAGQDIVFNAVIDHDEGENRPTKNIIAAMKKRGVKRLILTNLLGIYDEVPGEFGRWNREFCFGGVVRDTNAAVVSDRLAEESGLDYTTLRLPWLNDRNEVKYSLTHRHDAFVGVSASRKSIADVVLQIVADPTVGSHDSLGIADPATDGLDRPVY</sequence>
<dbReference type="Pfam" id="PF13460">
    <property type="entry name" value="NAD_binding_10"/>
    <property type="match status" value="1"/>
</dbReference>
<evidence type="ECO:0000313" key="2">
    <source>
        <dbReference type="EMBL" id="QLL77183.1"/>
    </source>
</evidence>
<dbReference type="PANTHER" id="PTHR43355:SF2">
    <property type="entry name" value="FLAVIN REDUCTASE (NADPH)"/>
    <property type="match status" value="1"/>
</dbReference>
<dbReference type="KEGG" id="lsw:GTO87_00155"/>
<organism evidence="2 3">
    <name type="scientific">Ligilactobacillus saerimneri</name>
    <dbReference type="NCBI Taxonomy" id="228229"/>
    <lineage>
        <taxon>Bacteria</taxon>
        <taxon>Bacillati</taxon>
        <taxon>Bacillota</taxon>
        <taxon>Bacilli</taxon>
        <taxon>Lactobacillales</taxon>
        <taxon>Lactobacillaceae</taxon>
        <taxon>Ligilactobacillus</taxon>
    </lineage>
</organism>
<dbReference type="InterPro" id="IPR051606">
    <property type="entry name" value="Polyketide_Oxido-like"/>
</dbReference>
<evidence type="ECO:0000313" key="3">
    <source>
        <dbReference type="Proteomes" id="UP000510886"/>
    </source>
</evidence>
<dbReference type="EMBL" id="CP047418">
    <property type="protein sequence ID" value="QLL77183.1"/>
    <property type="molecule type" value="Genomic_DNA"/>
</dbReference>
<dbReference type="Gene3D" id="3.40.50.720">
    <property type="entry name" value="NAD(P)-binding Rossmann-like Domain"/>
    <property type="match status" value="1"/>
</dbReference>
<protein>
    <submittedName>
        <fullName evidence="2">NAD(P)H-binding protein</fullName>
    </submittedName>
</protein>
<dbReference type="SUPFAM" id="SSF51735">
    <property type="entry name" value="NAD(P)-binding Rossmann-fold domains"/>
    <property type="match status" value="1"/>
</dbReference>
<evidence type="ECO:0000259" key="1">
    <source>
        <dbReference type="Pfam" id="PF13460"/>
    </source>
</evidence>
<proteinExistence type="predicted"/>
<dbReference type="Proteomes" id="UP000510886">
    <property type="component" value="Chromosome"/>
</dbReference>
<dbReference type="GO" id="GO:0042602">
    <property type="term" value="F:riboflavin reductase (NADPH) activity"/>
    <property type="evidence" value="ECO:0007669"/>
    <property type="project" value="TreeGrafter"/>
</dbReference>
<dbReference type="PANTHER" id="PTHR43355">
    <property type="entry name" value="FLAVIN REDUCTASE (NADPH)"/>
    <property type="match status" value="1"/>
</dbReference>
<gene>
    <name evidence="2" type="ORF">GTO87_00155</name>
</gene>
<accession>A0A7H9EHL9</accession>
<name>A0A7H9EHL9_9LACO</name>